<dbReference type="EMBL" id="JAUFPU010000018">
    <property type="protein sequence ID" value="MDN3578348.1"/>
    <property type="molecule type" value="Genomic_DNA"/>
</dbReference>
<dbReference type="RefSeq" id="WP_290333703.1">
    <property type="nucleotide sequence ID" value="NZ_JAUFPU010000018.1"/>
</dbReference>
<keyword evidence="8" id="KW-1185">Reference proteome</keyword>
<keyword evidence="1" id="KW-0678">Repressor</keyword>
<dbReference type="InterPro" id="IPR023772">
    <property type="entry name" value="DNA-bd_HTH_TetR-type_CS"/>
</dbReference>
<dbReference type="SUPFAM" id="SSF46689">
    <property type="entry name" value="Homeodomain-like"/>
    <property type="match status" value="1"/>
</dbReference>
<sequence>MPRKPNTDCRRAEIITALQAVIARQGYEKASIQAIAKEAGLAPGLIHYHFKNKQEILVLLVRKLADYGQQRFEQIAAQAGSPEARLHAYLEARLGLGEGAAPDAVAAWVMIGAEAVRQKEVRDIYQQAVAQELLLLTALLGECLIAQGSDAGKAAELAAGLLAMMAGAYQLSSSAGSVMPVGYAAHAAKTYARLYLDAVPTA</sequence>
<reference evidence="7" key="1">
    <citation type="journal article" date="2014" name="Int. J. Syst. Evol. Microbiol.">
        <title>Complete genome of a new Firmicutes species belonging to the dominant human colonic microbiota ('Ruminococcus bicirculans') reveals two chromosomes and a selective capacity to utilize plant glucans.</title>
        <authorList>
            <consortium name="NISC Comparative Sequencing Program"/>
            <person name="Wegmann U."/>
            <person name="Louis P."/>
            <person name="Goesmann A."/>
            <person name="Henrissat B."/>
            <person name="Duncan S.H."/>
            <person name="Flint H.J."/>
        </authorList>
    </citation>
    <scope>NUCLEOTIDE SEQUENCE</scope>
    <source>
        <strain evidence="7">CECT 7703</strain>
    </source>
</reference>
<evidence type="ECO:0000259" key="6">
    <source>
        <dbReference type="PROSITE" id="PS50977"/>
    </source>
</evidence>
<dbReference type="Pfam" id="PF13977">
    <property type="entry name" value="TetR_C_6"/>
    <property type="match status" value="1"/>
</dbReference>
<dbReference type="PANTHER" id="PTHR30055">
    <property type="entry name" value="HTH-TYPE TRANSCRIPTIONAL REGULATOR RUTR"/>
    <property type="match status" value="1"/>
</dbReference>
<evidence type="ECO:0000256" key="4">
    <source>
        <dbReference type="ARBA" id="ARBA00023163"/>
    </source>
</evidence>
<name>A0ABT8B7V9_9NEIS</name>
<dbReference type="InterPro" id="IPR039538">
    <property type="entry name" value="BetI_C"/>
</dbReference>
<evidence type="ECO:0000256" key="2">
    <source>
        <dbReference type="ARBA" id="ARBA00023015"/>
    </source>
</evidence>
<dbReference type="PROSITE" id="PS01081">
    <property type="entry name" value="HTH_TETR_1"/>
    <property type="match status" value="1"/>
</dbReference>
<evidence type="ECO:0000256" key="3">
    <source>
        <dbReference type="ARBA" id="ARBA00023125"/>
    </source>
</evidence>
<protein>
    <submittedName>
        <fullName evidence="7">TetR family transcriptional regulator</fullName>
    </submittedName>
</protein>
<dbReference type="InterPro" id="IPR050109">
    <property type="entry name" value="HTH-type_TetR-like_transc_reg"/>
</dbReference>
<feature type="domain" description="HTH tetR-type" evidence="6">
    <location>
        <begin position="8"/>
        <end position="68"/>
    </location>
</feature>
<dbReference type="InterPro" id="IPR001647">
    <property type="entry name" value="HTH_TetR"/>
</dbReference>
<dbReference type="SUPFAM" id="SSF48498">
    <property type="entry name" value="Tetracyclin repressor-like, C-terminal domain"/>
    <property type="match status" value="1"/>
</dbReference>
<reference evidence="7" key="2">
    <citation type="submission" date="2023-06" db="EMBL/GenBank/DDBJ databases">
        <authorList>
            <person name="Lucena T."/>
            <person name="Sun Q."/>
        </authorList>
    </citation>
    <scope>NUCLEOTIDE SEQUENCE</scope>
    <source>
        <strain evidence="7">CECT 7703</strain>
    </source>
</reference>
<keyword evidence="3 5" id="KW-0238">DNA-binding</keyword>
<evidence type="ECO:0000313" key="8">
    <source>
        <dbReference type="Proteomes" id="UP001180081"/>
    </source>
</evidence>
<dbReference type="InterPro" id="IPR036271">
    <property type="entry name" value="Tet_transcr_reg_TetR-rel_C_sf"/>
</dbReference>
<keyword evidence="4" id="KW-0804">Transcription</keyword>
<dbReference type="PRINTS" id="PR00455">
    <property type="entry name" value="HTHTETR"/>
</dbReference>
<dbReference type="Pfam" id="PF00440">
    <property type="entry name" value="TetR_N"/>
    <property type="match status" value="1"/>
</dbReference>
<dbReference type="Proteomes" id="UP001180081">
    <property type="component" value="Unassembled WGS sequence"/>
</dbReference>
<proteinExistence type="predicted"/>
<dbReference type="Gene3D" id="1.10.357.10">
    <property type="entry name" value="Tetracycline Repressor, domain 2"/>
    <property type="match status" value="1"/>
</dbReference>
<comment type="caution">
    <text evidence="7">The sequence shown here is derived from an EMBL/GenBank/DDBJ whole genome shotgun (WGS) entry which is preliminary data.</text>
</comment>
<dbReference type="InterPro" id="IPR009057">
    <property type="entry name" value="Homeodomain-like_sf"/>
</dbReference>
<dbReference type="PROSITE" id="PS50977">
    <property type="entry name" value="HTH_TETR_2"/>
    <property type="match status" value="1"/>
</dbReference>
<organism evidence="7 8">
    <name type="scientific">Chitinimonas viridis</name>
    <dbReference type="NCBI Taxonomy" id="664880"/>
    <lineage>
        <taxon>Bacteria</taxon>
        <taxon>Pseudomonadati</taxon>
        <taxon>Pseudomonadota</taxon>
        <taxon>Betaproteobacteria</taxon>
        <taxon>Neisseriales</taxon>
        <taxon>Chitinibacteraceae</taxon>
        <taxon>Chitinimonas</taxon>
    </lineage>
</organism>
<evidence type="ECO:0000256" key="1">
    <source>
        <dbReference type="ARBA" id="ARBA00022491"/>
    </source>
</evidence>
<dbReference type="PANTHER" id="PTHR30055:SF234">
    <property type="entry name" value="HTH-TYPE TRANSCRIPTIONAL REGULATOR BETI"/>
    <property type="match status" value="1"/>
</dbReference>
<keyword evidence="2" id="KW-0805">Transcription regulation</keyword>
<accession>A0ABT8B7V9</accession>
<feature type="DNA-binding region" description="H-T-H motif" evidence="5">
    <location>
        <begin position="31"/>
        <end position="50"/>
    </location>
</feature>
<evidence type="ECO:0000313" key="7">
    <source>
        <dbReference type="EMBL" id="MDN3578348.1"/>
    </source>
</evidence>
<gene>
    <name evidence="7" type="ORF">QWZ03_16385</name>
</gene>
<evidence type="ECO:0000256" key="5">
    <source>
        <dbReference type="PROSITE-ProRule" id="PRU00335"/>
    </source>
</evidence>